<organism evidence="1 2">
    <name type="scientific">Sporotomaculum syntrophicum</name>
    <dbReference type="NCBI Taxonomy" id="182264"/>
    <lineage>
        <taxon>Bacteria</taxon>
        <taxon>Bacillati</taxon>
        <taxon>Bacillota</taxon>
        <taxon>Clostridia</taxon>
        <taxon>Eubacteriales</taxon>
        <taxon>Desulfallaceae</taxon>
        <taxon>Sporotomaculum</taxon>
    </lineage>
</organism>
<evidence type="ECO:0000313" key="1">
    <source>
        <dbReference type="EMBL" id="KAF1085003.1"/>
    </source>
</evidence>
<sequence length="127" mass="14704">MIKDFSSWKEYEGASEGSGRSEKIWLVNPANGDIGLFKFPKTEHTTEHLSEKIAADIATLIKVECMKVELGKYDTRLGSLSYRINRDDENLIEGIQLINKYYPLYNEETLYDSGRDEYYSLEMIFTL</sequence>
<dbReference type="RefSeq" id="WP_243152931.1">
    <property type="nucleotide sequence ID" value="NZ_LSRS01000003.1"/>
</dbReference>
<evidence type="ECO:0000313" key="2">
    <source>
        <dbReference type="Proteomes" id="UP000798488"/>
    </source>
</evidence>
<comment type="caution">
    <text evidence="1">The sequence shown here is derived from an EMBL/GenBank/DDBJ whole genome shotgun (WGS) entry which is preliminary data.</text>
</comment>
<proteinExistence type="predicted"/>
<name>A0A9D3AYQ1_9FIRM</name>
<dbReference type="EMBL" id="LSRS01000003">
    <property type="protein sequence ID" value="KAF1085003.1"/>
    <property type="molecule type" value="Genomic_DNA"/>
</dbReference>
<gene>
    <name evidence="1" type="ORF">SPSYN_01139</name>
</gene>
<dbReference type="Proteomes" id="UP000798488">
    <property type="component" value="Unassembled WGS sequence"/>
</dbReference>
<reference evidence="1" key="1">
    <citation type="submission" date="2016-02" db="EMBL/GenBank/DDBJ databases">
        <title>Draft Genome Sequence of Sporotomaculum syntrophicum Strain FB, a Syntrophic Benzoate Degrader.</title>
        <authorList>
            <person name="Nobu M.K."/>
            <person name="Narihiro T."/>
            <person name="Qiu Y.-L."/>
            <person name="Ohashi A."/>
            <person name="Liu W.-T."/>
            <person name="Yuji S."/>
        </authorList>
    </citation>
    <scope>NUCLEOTIDE SEQUENCE</scope>
    <source>
        <strain evidence="1">FB</strain>
    </source>
</reference>
<dbReference type="AlphaFoldDB" id="A0A9D3AYQ1"/>
<keyword evidence="2" id="KW-1185">Reference proteome</keyword>
<accession>A0A9D3AYQ1</accession>
<protein>
    <submittedName>
        <fullName evidence="1">Uncharacterized protein</fullName>
    </submittedName>
</protein>